<dbReference type="PANTHER" id="PTHR30146">
    <property type="entry name" value="LACI-RELATED TRANSCRIPTIONAL REPRESSOR"/>
    <property type="match status" value="1"/>
</dbReference>
<keyword evidence="3" id="KW-1185">Reference proteome</keyword>
<dbReference type="SMART" id="SM00354">
    <property type="entry name" value="HTH_LACI"/>
    <property type="match status" value="1"/>
</dbReference>
<evidence type="ECO:0000259" key="1">
    <source>
        <dbReference type="PROSITE" id="PS50932"/>
    </source>
</evidence>
<dbReference type="PROSITE" id="PS50932">
    <property type="entry name" value="HTH_LACI_2"/>
    <property type="match status" value="1"/>
</dbReference>
<dbReference type="Pfam" id="PF00356">
    <property type="entry name" value="LacI"/>
    <property type="match status" value="1"/>
</dbReference>
<evidence type="ECO:0000313" key="3">
    <source>
        <dbReference type="Proteomes" id="UP000694232"/>
    </source>
</evidence>
<dbReference type="PROSITE" id="PS00356">
    <property type="entry name" value="HTH_LACI_1"/>
    <property type="match status" value="1"/>
</dbReference>
<sequence>MNTKSRKQGKAFATISDVAKYAEVGKTSVSRYLNGEQDKLSEPLREKIAQAIAHLGYRPSHSARMLKAGHSKLIGLLLADVTNPYSIDVLQGIEHICRREGYMLMVCNTDNRLDQQERYLEMLEDHRVDGIIVNTLGMESGHLGMLSRIDCPFVFVDRIDPTHSVDSVGLDNTGAAELACQHLVEKCYESLLVITQPLTIATRRERVEALQMFVSQHEGMSCEVVEMADMSGDKLRAPIRAFIDNKRGLKKALFCTNGVATMCAAKALKQLDMHLGEALGLLSIDDPDWAQLVGGGITAMRQPTRQIGETACERLIARIRGSEQPPQQIRLPAELIVRAST</sequence>
<dbReference type="RefSeq" id="WP_218562051.1">
    <property type="nucleotide sequence ID" value="NZ_CP076642.1"/>
</dbReference>
<evidence type="ECO:0000313" key="2">
    <source>
        <dbReference type="EMBL" id="QXO16411.1"/>
    </source>
</evidence>
<organism evidence="2 3">
    <name type="scientific">Vibrio ostreae</name>
    <dbReference type="NCBI Taxonomy" id="2841925"/>
    <lineage>
        <taxon>Bacteria</taxon>
        <taxon>Pseudomonadati</taxon>
        <taxon>Pseudomonadota</taxon>
        <taxon>Gammaproteobacteria</taxon>
        <taxon>Vibrionales</taxon>
        <taxon>Vibrionaceae</taxon>
        <taxon>Vibrio</taxon>
    </lineage>
</organism>
<dbReference type="Pfam" id="PF00532">
    <property type="entry name" value="Peripla_BP_1"/>
    <property type="match status" value="1"/>
</dbReference>
<dbReference type="AlphaFoldDB" id="A0A975YME8"/>
<dbReference type="InterPro" id="IPR001761">
    <property type="entry name" value="Peripla_BP/Lac1_sug-bd_dom"/>
</dbReference>
<feature type="domain" description="HTH lacI-type" evidence="1">
    <location>
        <begin position="13"/>
        <end position="68"/>
    </location>
</feature>
<dbReference type="GO" id="GO:0000976">
    <property type="term" value="F:transcription cis-regulatory region binding"/>
    <property type="evidence" value="ECO:0007669"/>
    <property type="project" value="TreeGrafter"/>
</dbReference>
<dbReference type="InterPro" id="IPR000843">
    <property type="entry name" value="HTH_LacI"/>
</dbReference>
<reference evidence="2" key="1">
    <citation type="submission" date="2021-06" db="EMBL/GenBank/DDBJ databases">
        <title>Vibrio nov. sp., novel gut bacterium isolated from Yellow Sea oyster.</title>
        <authorList>
            <person name="Muhammad N."/>
            <person name="Nguyen T.H."/>
            <person name="Lee Y.-J."/>
            <person name="Ko J."/>
            <person name="Kim S.-G."/>
        </authorList>
    </citation>
    <scope>NUCLEOTIDE SEQUENCE</scope>
    <source>
        <strain evidence="2">OG9-811</strain>
    </source>
</reference>
<dbReference type="CDD" id="cd06283">
    <property type="entry name" value="PBP1_RegR_EndR_KdgR-like"/>
    <property type="match status" value="1"/>
</dbReference>
<dbReference type="Proteomes" id="UP000694232">
    <property type="component" value="Chromosome 2"/>
</dbReference>
<accession>A0A975YME8</accession>
<dbReference type="EMBL" id="CP076642">
    <property type="protein sequence ID" value="QXO16411.1"/>
    <property type="molecule type" value="Genomic_DNA"/>
</dbReference>
<name>A0A975YME8_9VIBR</name>
<proteinExistence type="predicted"/>
<dbReference type="GO" id="GO:0003700">
    <property type="term" value="F:DNA-binding transcription factor activity"/>
    <property type="evidence" value="ECO:0007669"/>
    <property type="project" value="TreeGrafter"/>
</dbReference>
<dbReference type="CDD" id="cd01392">
    <property type="entry name" value="HTH_LacI"/>
    <property type="match status" value="1"/>
</dbReference>
<dbReference type="PANTHER" id="PTHR30146:SF145">
    <property type="entry name" value="RIBOSE OPERON REPRESSOR"/>
    <property type="match status" value="1"/>
</dbReference>
<protein>
    <submittedName>
        <fullName evidence="2">LacI family transcriptional regulator</fullName>
    </submittedName>
</protein>
<gene>
    <name evidence="2" type="ORF">KNV97_02565</name>
</gene>
<dbReference type="KEGG" id="vos:KNV97_02565"/>